<keyword evidence="1" id="KW-0808">Transferase</keyword>
<comment type="caution">
    <text evidence="1">The sequence shown here is derived from an EMBL/GenBank/DDBJ whole genome shotgun (WGS) entry which is preliminary data.</text>
</comment>
<dbReference type="AlphaFoldDB" id="A0A432MET7"/>
<dbReference type="InterPro" id="IPR017521">
    <property type="entry name" value="Sugar_tfrase_PEP-CTERM_Stp1"/>
</dbReference>
<evidence type="ECO:0000313" key="2">
    <source>
        <dbReference type="Proteomes" id="UP000280296"/>
    </source>
</evidence>
<dbReference type="GO" id="GO:0016757">
    <property type="term" value="F:glycosyltransferase activity"/>
    <property type="evidence" value="ECO:0007669"/>
    <property type="project" value="TreeGrafter"/>
</dbReference>
<name>A0A432MET7_9BACT</name>
<reference evidence="1 2" key="2">
    <citation type="submission" date="2019-01" db="EMBL/GenBank/DDBJ databases">
        <title>Tautonia sociabilis, a novel thermotolerant planctomycete of Isosphaeraceae family, isolated from a 4000 m deep subterranean habitat.</title>
        <authorList>
            <person name="Kovaleva O.L."/>
            <person name="Elcheninov A.G."/>
            <person name="Van Heerden E."/>
            <person name="Toshchakov S.V."/>
            <person name="Novikov A."/>
            <person name="Bonch-Osmolovskaya E.A."/>
            <person name="Kublanov I.V."/>
        </authorList>
    </citation>
    <scope>NUCLEOTIDE SEQUENCE [LARGE SCALE GENOMIC DNA]</scope>
    <source>
        <strain evidence="1 2">GM2012</strain>
    </source>
</reference>
<dbReference type="PANTHER" id="PTHR12526:SF600">
    <property type="entry name" value="GLYCOSYL TRANSFERASE GROUP 1"/>
    <property type="match status" value="1"/>
</dbReference>
<reference evidence="1 2" key="1">
    <citation type="submission" date="2018-12" db="EMBL/GenBank/DDBJ databases">
        <authorList>
            <person name="Toschakov S.V."/>
        </authorList>
    </citation>
    <scope>NUCLEOTIDE SEQUENCE [LARGE SCALE GENOMIC DNA]</scope>
    <source>
        <strain evidence="1 2">GM2012</strain>
    </source>
</reference>
<dbReference type="Proteomes" id="UP000280296">
    <property type="component" value="Unassembled WGS sequence"/>
</dbReference>
<dbReference type="NCBIfam" id="TIGR03087">
    <property type="entry name" value="stp1"/>
    <property type="match status" value="1"/>
</dbReference>
<dbReference type="EMBL" id="RYZH01000052">
    <property type="protein sequence ID" value="RUL84195.1"/>
    <property type="molecule type" value="Genomic_DNA"/>
</dbReference>
<proteinExistence type="predicted"/>
<dbReference type="Pfam" id="PF13692">
    <property type="entry name" value="Glyco_trans_1_4"/>
    <property type="match status" value="1"/>
</dbReference>
<dbReference type="PANTHER" id="PTHR12526">
    <property type="entry name" value="GLYCOSYLTRANSFERASE"/>
    <property type="match status" value="1"/>
</dbReference>
<dbReference type="SUPFAM" id="SSF53756">
    <property type="entry name" value="UDP-Glycosyltransferase/glycogen phosphorylase"/>
    <property type="match status" value="1"/>
</dbReference>
<evidence type="ECO:0000313" key="1">
    <source>
        <dbReference type="EMBL" id="RUL84195.1"/>
    </source>
</evidence>
<organism evidence="1 2">
    <name type="scientific">Tautonia sociabilis</name>
    <dbReference type="NCBI Taxonomy" id="2080755"/>
    <lineage>
        <taxon>Bacteria</taxon>
        <taxon>Pseudomonadati</taxon>
        <taxon>Planctomycetota</taxon>
        <taxon>Planctomycetia</taxon>
        <taxon>Isosphaerales</taxon>
        <taxon>Isosphaeraceae</taxon>
        <taxon>Tautonia</taxon>
    </lineage>
</organism>
<protein>
    <submittedName>
        <fullName evidence="1">TIGR03087 family PEP-CTERM/XrtA system glycosyltransferase</fullName>
    </submittedName>
</protein>
<dbReference type="CDD" id="cd03801">
    <property type="entry name" value="GT4_PimA-like"/>
    <property type="match status" value="1"/>
</dbReference>
<gene>
    <name evidence="1" type="ORF">TsocGM_20950</name>
</gene>
<keyword evidence="2" id="KW-1185">Reference proteome</keyword>
<accession>A0A432MET7</accession>
<dbReference type="Gene3D" id="3.40.50.2000">
    <property type="entry name" value="Glycogen Phosphorylase B"/>
    <property type="match status" value="2"/>
</dbReference>
<sequence>MRSLRGRLPKMLFGANTPGCLPEEFHRHTSGRFAQSLQPPPRPESMSARVLMLTHRVPYPPNRGDRVRSYHLLRHLASRFDVWLACTSDEPVDDDQRRELGRLTSDLAIRPISPTVGTLRGLASLALGGPVTPAYFHRGDLARRVVDWHRRHRFQAMLTFCTGMIGLARAVVRADRRLPGGGRLRHVLDLVDVDSCKWDAYASSSRPPMRQVYEAEARRLRRIEAGRLDDVDAVTIISRPEAELYRRAVGDHPGLTVVRNGVDLDYFRPMRDAGTRTAVFIGVMDYRPNVEGLLWFAREVIPRLPEGIPFRLRVVGQRPAPEVLALADHPAIEVVGAVPDVRDDLASASVVIAPLHIAQGIQNKVLEGMASARAVLCTPGAATGIEAEPGRHLVVESSPEGWARSLCRLLDDREHRSRIAAEARRQVEALYDWEVCLEPMGRLLLGT</sequence>